<organism evidence="19 20">
    <name type="scientific">Fopius arisanus</name>
    <dbReference type="NCBI Taxonomy" id="64838"/>
    <lineage>
        <taxon>Eukaryota</taxon>
        <taxon>Metazoa</taxon>
        <taxon>Ecdysozoa</taxon>
        <taxon>Arthropoda</taxon>
        <taxon>Hexapoda</taxon>
        <taxon>Insecta</taxon>
        <taxon>Pterygota</taxon>
        <taxon>Neoptera</taxon>
        <taxon>Endopterygota</taxon>
        <taxon>Hymenoptera</taxon>
        <taxon>Apocrita</taxon>
        <taxon>Ichneumonoidea</taxon>
        <taxon>Braconidae</taxon>
        <taxon>Opiinae</taxon>
        <taxon>Fopius</taxon>
    </lineage>
</organism>
<dbReference type="GeneID" id="105267142"/>
<evidence type="ECO:0000256" key="9">
    <source>
        <dbReference type="ARBA" id="ARBA00022946"/>
    </source>
</evidence>
<evidence type="ECO:0000256" key="2">
    <source>
        <dbReference type="ARBA" id="ARBA00009597"/>
    </source>
</evidence>
<evidence type="ECO:0000313" key="20">
    <source>
        <dbReference type="RefSeq" id="XP_011304095.1"/>
    </source>
</evidence>
<evidence type="ECO:0000256" key="6">
    <source>
        <dbReference type="ARBA" id="ARBA00022792"/>
    </source>
</evidence>
<keyword evidence="4" id="KW-0597">Phosphoprotein</keyword>
<evidence type="ECO:0000256" key="1">
    <source>
        <dbReference type="ARBA" id="ARBA00004443"/>
    </source>
</evidence>
<gene>
    <name evidence="20" type="primary">LOC105267142</name>
</gene>
<dbReference type="GO" id="GO:0005524">
    <property type="term" value="F:ATP binding"/>
    <property type="evidence" value="ECO:0007669"/>
    <property type="project" value="UniProtKB-KW"/>
</dbReference>
<keyword evidence="7" id="KW-0067">ATP-binding</keyword>
<dbReference type="PANTHER" id="PTHR10721:SF1">
    <property type="entry name" value="MITOCHONDRIAL IMPORT INNER MEMBRANE TRANSLOCASE SUBUNIT TIM44"/>
    <property type="match status" value="1"/>
</dbReference>
<dbReference type="PIRSF" id="PIRSF037871">
    <property type="entry name" value="TIM44"/>
    <property type="match status" value="1"/>
</dbReference>
<keyword evidence="9" id="KW-0809">Transit peptide</keyword>
<keyword evidence="3 16" id="KW-0813">Transport</keyword>
<dbReference type="PANTHER" id="PTHR10721">
    <property type="entry name" value="MITOCHONDRIAL IMPORT INNER MEMBRANE TRANSLOCASE SUBUNIT TIM44"/>
    <property type="match status" value="1"/>
</dbReference>
<dbReference type="KEGG" id="fas:105267142"/>
<protein>
    <recommendedName>
        <fullName evidence="15 16">Mitochondrial import inner membrane translocase subunit TIM44</fullName>
    </recommendedName>
</protein>
<keyword evidence="5" id="KW-0547">Nucleotide-binding</keyword>
<dbReference type="GO" id="GO:0005743">
    <property type="term" value="C:mitochondrial inner membrane"/>
    <property type="evidence" value="ECO:0007669"/>
    <property type="project" value="UniProtKB-SubCell"/>
</dbReference>
<dbReference type="FunFam" id="3.10.450.240:FF:000001">
    <property type="entry name" value="Mitochondrial import inner membrane translocase subunit TIM44"/>
    <property type="match status" value="1"/>
</dbReference>
<comment type="subunit">
    <text evidence="14">Probable component of the PAM complex at least composed of a mitochondrial HSP70 protein, GRPEL1 or GRPEL2, TIMM44, TIMM16/PAM16 and TIMM14/DNAJC19. The complex interacts with the TIMM23 component of the TIM23 complex. Interacts with SLC25A4/ANT1 and SLC25A5/ANT2; leading to inhibit the presequence translocase TIMM23, thereby promoting stabilization of PINK1.</text>
</comment>
<evidence type="ECO:0000256" key="10">
    <source>
        <dbReference type="ARBA" id="ARBA00023010"/>
    </source>
</evidence>
<dbReference type="InterPro" id="IPR007379">
    <property type="entry name" value="Tim44-like_dom"/>
</dbReference>
<keyword evidence="6 16" id="KW-0999">Mitochondrion inner membrane</keyword>
<dbReference type="AlphaFoldDB" id="A0A9R1T7I6"/>
<dbReference type="InterPro" id="IPR032710">
    <property type="entry name" value="NTF2-like_dom_sf"/>
</dbReference>
<evidence type="ECO:0000256" key="11">
    <source>
        <dbReference type="ARBA" id="ARBA00023128"/>
    </source>
</evidence>
<evidence type="ECO:0000256" key="17">
    <source>
        <dbReference type="SAM" id="Coils"/>
    </source>
</evidence>
<evidence type="ECO:0000256" key="5">
    <source>
        <dbReference type="ARBA" id="ARBA00022741"/>
    </source>
</evidence>
<evidence type="ECO:0000313" key="19">
    <source>
        <dbReference type="Proteomes" id="UP000694866"/>
    </source>
</evidence>
<evidence type="ECO:0000256" key="14">
    <source>
        <dbReference type="ARBA" id="ARBA00063163"/>
    </source>
</evidence>
<dbReference type="Gene3D" id="3.10.450.240">
    <property type="match status" value="1"/>
</dbReference>
<comment type="similarity">
    <text evidence="2 16">Belongs to the Tim44 family.</text>
</comment>
<comment type="subcellular location">
    <subcellularLocation>
        <location evidence="1">Mitochondrion inner membrane</location>
        <topology evidence="1">Peripheral membrane protein</topology>
        <orientation evidence="1">Matrix side</orientation>
    </subcellularLocation>
</comment>
<reference evidence="20" key="1">
    <citation type="submission" date="2025-08" db="UniProtKB">
        <authorList>
            <consortium name="RefSeq"/>
        </authorList>
    </citation>
    <scope>IDENTIFICATION</scope>
    <source>
        <strain evidence="20">USDA-PBARC FA_bdor</strain>
        <tissue evidence="20">Whole organism</tissue>
    </source>
</reference>
<evidence type="ECO:0000259" key="18">
    <source>
        <dbReference type="SMART" id="SM00978"/>
    </source>
</evidence>
<dbReference type="Proteomes" id="UP000694866">
    <property type="component" value="Unplaced"/>
</dbReference>
<keyword evidence="17" id="KW-0175">Coiled coil</keyword>
<dbReference type="GO" id="GO:0051087">
    <property type="term" value="F:protein-folding chaperone binding"/>
    <property type="evidence" value="ECO:0007669"/>
    <property type="project" value="InterPro"/>
</dbReference>
<keyword evidence="12 16" id="KW-0472">Membrane</keyword>
<evidence type="ECO:0000256" key="16">
    <source>
        <dbReference type="PIRNR" id="PIRNR037871"/>
    </source>
</evidence>
<proteinExistence type="inferred from homology"/>
<dbReference type="InterPro" id="IPR017303">
    <property type="entry name" value="Tim44"/>
</dbReference>
<feature type="coiled-coil region" evidence="17">
    <location>
        <begin position="80"/>
        <end position="114"/>
    </location>
</feature>
<keyword evidence="19" id="KW-1185">Reference proteome</keyword>
<evidence type="ECO:0000256" key="15">
    <source>
        <dbReference type="ARBA" id="ARBA00074309"/>
    </source>
</evidence>
<keyword evidence="11 16" id="KW-0496">Mitochondrion</keyword>
<feature type="domain" description="Tim44-like" evidence="18">
    <location>
        <begin position="305"/>
        <end position="454"/>
    </location>
</feature>
<evidence type="ECO:0000256" key="12">
    <source>
        <dbReference type="ARBA" id="ARBA00023136"/>
    </source>
</evidence>
<evidence type="ECO:0000256" key="13">
    <source>
        <dbReference type="ARBA" id="ARBA00057148"/>
    </source>
</evidence>
<dbReference type="GO" id="GO:0030150">
    <property type="term" value="P:protein import into mitochondrial matrix"/>
    <property type="evidence" value="ECO:0007669"/>
    <property type="project" value="InterPro"/>
</dbReference>
<sequence>MLQNLRSCGAKPTGISRVVAARKDMVNSSKNEALFRISRRYPTVSSEMQMYHHSLYVQSIRLYSNQARRPNFFSQFVENIKQEVQKNKEMKESLKKFREEAEKLEQSEALKSARQKFQSVESEASKSSELLKGKLEGLKEKVQGVIDEAGKTELGKKAGQLGEEISKSAKGAAETLSEKSQAFGMTNAFQTISQTAEVVRKELDNHGIQGRVYVPLTKLRKRKEILESEEKTVEANTEATGVELHKDSKFYQSWQNFKDHNPYVNKVLDWKIKYEESDNSLIRASRLLTDKVTDIMGGLFQKTELSETLTEICKLDPSFDKVKFLKDCEIDIIPNILEAMIRGDLEILKDWCHEAPYNLIAQPLTQAKKLGFFLDNKILDIDNVDLVMGKVMEQGPVLVISFQSQQIMCVRDSKKKVVEGDPDKVMRVNYVWVMCRDPSELNPKSAWRLLELSASSSEQFV</sequence>
<dbReference type="OrthoDB" id="10265990at2759"/>
<dbReference type="SUPFAM" id="SSF54427">
    <property type="entry name" value="NTF2-like"/>
    <property type="match status" value="1"/>
</dbReference>
<keyword evidence="10 16" id="KW-0811">Translocation</keyword>
<dbReference type="SMART" id="SM00978">
    <property type="entry name" value="Tim44"/>
    <property type="match status" value="1"/>
</dbReference>
<dbReference type="RefSeq" id="XP_011304095.1">
    <property type="nucleotide sequence ID" value="XM_011305793.1"/>
</dbReference>
<evidence type="ECO:0000256" key="7">
    <source>
        <dbReference type="ARBA" id="ARBA00022840"/>
    </source>
</evidence>
<evidence type="ECO:0000256" key="3">
    <source>
        <dbReference type="ARBA" id="ARBA00022448"/>
    </source>
</evidence>
<dbReference type="InterPro" id="IPR039544">
    <property type="entry name" value="Tim44-like"/>
</dbReference>
<accession>A0A9R1T7I6</accession>
<comment type="function">
    <text evidence="13">Essential component of the PAM complex, a complex required for the translocation of transit peptide-containing proteins from the inner membrane into the mitochondrial matrix in an ATP-dependent manner. Recruits mitochondrial HSP70 to drive protein translocation into the matrix using ATP as an energy source.</text>
</comment>
<name>A0A9R1T7I6_9HYME</name>
<keyword evidence="8 16" id="KW-0653">Protein transport</keyword>
<evidence type="ECO:0000256" key="8">
    <source>
        <dbReference type="ARBA" id="ARBA00022927"/>
    </source>
</evidence>
<dbReference type="Pfam" id="PF04280">
    <property type="entry name" value="Tim44"/>
    <property type="match status" value="1"/>
</dbReference>
<evidence type="ECO:0000256" key="4">
    <source>
        <dbReference type="ARBA" id="ARBA00022553"/>
    </source>
</evidence>